<feature type="non-terminal residue" evidence="1">
    <location>
        <position position="185"/>
    </location>
</feature>
<reference evidence="1 2" key="1">
    <citation type="journal article" date="2020" name="Cell">
        <title>Large-Scale Comparative Analyses of Tick Genomes Elucidate Their Genetic Diversity and Vector Capacities.</title>
        <authorList>
            <consortium name="Tick Genome and Microbiome Consortium (TIGMIC)"/>
            <person name="Jia N."/>
            <person name="Wang J."/>
            <person name="Shi W."/>
            <person name="Du L."/>
            <person name="Sun Y."/>
            <person name="Zhan W."/>
            <person name="Jiang J.F."/>
            <person name="Wang Q."/>
            <person name="Zhang B."/>
            <person name="Ji P."/>
            <person name="Bell-Sakyi L."/>
            <person name="Cui X.M."/>
            <person name="Yuan T.T."/>
            <person name="Jiang B.G."/>
            <person name="Yang W.F."/>
            <person name="Lam T.T."/>
            <person name="Chang Q.C."/>
            <person name="Ding S.J."/>
            <person name="Wang X.J."/>
            <person name="Zhu J.G."/>
            <person name="Ruan X.D."/>
            <person name="Zhao L."/>
            <person name="Wei J.T."/>
            <person name="Ye R.Z."/>
            <person name="Que T.C."/>
            <person name="Du C.H."/>
            <person name="Zhou Y.H."/>
            <person name="Cheng J.X."/>
            <person name="Dai P.F."/>
            <person name="Guo W.B."/>
            <person name="Han X.H."/>
            <person name="Huang E.J."/>
            <person name="Li L.F."/>
            <person name="Wei W."/>
            <person name="Gao Y.C."/>
            <person name="Liu J.Z."/>
            <person name="Shao H.Z."/>
            <person name="Wang X."/>
            <person name="Wang C.C."/>
            <person name="Yang T.C."/>
            <person name="Huo Q.B."/>
            <person name="Li W."/>
            <person name="Chen H.Y."/>
            <person name="Chen S.E."/>
            <person name="Zhou L.G."/>
            <person name="Ni X.B."/>
            <person name="Tian J.H."/>
            <person name="Sheng Y."/>
            <person name="Liu T."/>
            <person name="Pan Y.S."/>
            <person name="Xia L.Y."/>
            <person name="Li J."/>
            <person name="Zhao F."/>
            <person name="Cao W.C."/>
        </authorList>
    </citation>
    <scope>NUCLEOTIDE SEQUENCE [LARGE SCALE GENOMIC DNA]</scope>
    <source>
        <strain evidence="1">Iper-2018</strain>
    </source>
</reference>
<comment type="caution">
    <text evidence="1">The sequence shown here is derived from an EMBL/GenBank/DDBJ whole genome shotgun (WGS) entry which is preliminary data.</text>
</comment>
<gene>
    <name evidence="1" type="ORF">HPB47_006283</name>
</gene>
<proteinExistence type="predicted"/>
<name>A0AC60PBA0_IXOPE</name>
<protein>
    <submittedName>
        <fullName evidence="1">Uncharacterized protein</fullName>
    </submittedName>
</protein>
<evidence type="ECO:0000313" key="1">
    <source>
        <dbReference type="EMBL" id="KAG0416598.1"/>
    </source>
</evidence>
<dbReference type="EMBL" id="JABSTQ010010937">
    <property type="protein sequence ID" value="KAG0416598.1"/>
    <property type="molecule type" value="Genomic_DNA"/>
</dbReference>
<keyword evidence="2" id="KW-1185">Reference proteome</keyword>
<evidence type="ECO:0000313" key="2">
    <source>
        <dbReference type="Proteomes" id="UP000805193"/>
    </source>
</evidence>
<sequence>MTGCSVPLCAASSPKGVRCFRFPREKARRRKWKSCVKRDRWKASHTSRICERSRSDESAPHLELLRLIVEVPPLQVLRQILMAGVSDQEGSGTEDTQANPISEQNVHDRLDNTVDIVTVHTGEEAIPENIPTLLRKGPKYGIEPSIPAHELVALNRRVANKAEKEDQERCLLEGVDCLLKCAPRT</sequence>
<organism evidence="1 2">
    <name type="scientific">Ixodes persulcatus</name>
    <name type="common">Taiga tick</name>
    <dbReference type="NCBI Taxonomy" id="34615"/>
    <lineage>
        <taxon>Eukaryota</taxon>
        <taxon>Metazoa</taxon>
        <taxon>Ecdysozoa</taxon>
        <taxon>Arthropoda</taxon>
        <taxon>Chelicerata</taxon>
        <taxon>Arachnida</taxon>
        <taxon>Acari</taxon>
        <taxon>Parasitiformes</taxon>
        <taxon>Ixodida</taxon>
        <taxon>Ixodoidea</taxon>
        <taxon>Ixodidae</taxon>
        <taxon>Ixodinae</taxon>
        <taxon>Ixodes</taxon>
    </lineage>
</organism>
<accession>A0AC60PBA0</accession>
<dbReference type="Proteomes" id="UP000805193">
    <property type="component" value="Unassembled WGS sequence"/>
</dbReference>